<comment type="cofactor">
    <cofactor evidence="18">
        <name>Co(2+)</name>
        <dbReference type="ChEBI" id="CHEBI:48828"/>
    </cofactor>
    <cofactor evidence="18">
        <name>Zn(2+)</name>
        <dbReference type="ChEBI" id="CHEBI:29105"/>
    </cofactor>
    <text evidence="18">Binds 1 divalent metal cation per subunit. Can use either Co(2+) or Zn(2+).</text>
</comment>
<dbReference type="UniPathway" id="UPA00053">
    <property type="reaction ID" value="UER00085"/>
</dbReference>
<name>A0A6P2C129_9ACTN</name>
<keyword evidence="15 18" id="KW-0057">Aromatic amino acid biosynthesis</keyword>
<evidence type="ECO:0000256" key="7">
    <source>
        <dbReference type="ARBA" id="ARBA00013031"/>
    </source>
</evidence>
<comment type="subcellular location">
    <subcellularLocation>
        <location evidence="4 18">Cytoplasm</location>
    </subcellularLocation>
</comment>
<dbReference type="InterPro" id="IPR050071">
    <property type="entry name" value="Dehydroquinate_synthase"/>
</dbReference>
<dbReference type="GO" id="GO:0005737">
    <property type="term" value="C:cytoplasm"/>
    <property type="evidence" value="ECO:0007669"/>
    <property type="project" value="UniProtKB-SubCell"/>
</dbReference>
<feature type="binding site" evidence="18">
    <location>
        <begin position="70"/>
        <end position="75"/>
    </location>
    <ligand>
        <name>NAD(+)</name>
        <dbReference type="ChEBI" id="CHEBI:57540"/>
    </ligand>
</feature>
<keyword evidence="13 18" id="KW-0862">Zinc</keyword>
<evidence type="ECO:0000259" key="20">
    <source>
        <dbReference type="Pfam" id="PF24621"/>
    </source>
</evidence>
<dbReference type="Proteomes" id="UP000460272">
    <property type="component" value="Unassembled WGS sequence"/>
</dbReference>
<keyword evidence="22" id="KW-1185">Reference proteome</keyword>
<protein>
    <recommendedName>
        <fullName evidence="8 18">3-dehydroquinate synthase</fullName>
        <shortName evidence="18">DHQS</shortName>
        <ecNumber evidence="7 18">4.2.3.4</ecNumber>
    </recommendedName>
</protein>
<evidence type="ECO:0000256" key="14">
    <source>
        <dbReference type="ARBA" id="ARBA00023027"/>
    </source>
</evidence>
<evidence type="ECO:0000256" key="9">
    <source>
        <dbReference type="ARBA" id="ARBA00022490"/>
    </source>
</evidence>
<dbReference type="AlphaFoldDB" id="A0A6P2C129"/>
<dbReference type="NCBIfam" id="TIGR01357">
    <property type="entry name" value="aroB"/>
    <property type="match status" value="1"/>
</dbReference>
<keyword evidence="17 18" id="KW-0170">Cobalt</keyword>
<dbReference type="CDD" id="cd08195">
    <property type="entry name" value="DHQS"/>
    <property type="match status" value="1"/>
</dbReference>
<dbReference type="GO" id="GO:0046872">
    <property type="term" value="F:metal ion binding"/>
    <property type="evidence" value="ECO:0007669"/>
    <property type="project" value="UniProtKB-KW"/>
</dbReference>
<evidence type="ECO:0000256" key="8">
    <source>
        <dbReference type="ARBA" id="ARBA00017684"/>
    </source>
</evidence>
<dbReference type="SUPFAM" id="SSF56796">
    <property type="entry name" value="Dehydroquinate synthase-like"/>
    <property type="match status" value="1"/>
</dbReference>
<dbReference type="InterPro" id="IPR056179">
    <property type="entry name" value="DHQS_C"/>
</dbReference>
<dbReference type="Gene3D" id="1.20.1090.10">
    <property type="entry name" value="Dehydroquinate synthase-like - alpha domain"/>
    <property type="match status" value="1"/>
</dbReference>
<evidence type="ECO:0000256" key="3">
    <source>
        <dbReference type="ARBA" id="ARBA00001947"/>
    </source>
</evidence>
<keyword evidence="11 18" id="KW-0479">Metal-binding</keyword>
<organism evidence="21 22">
    <name type="scientific">Trebonia kvetii</name>
    <dbReference type="NCBI Taxonomy" id="2480626"/>
    <lineage>
        <taxon>Bacteria</taxon>
        <taxon>Bacillati</taxon>
        <taxon>Actinomycetota</taxon>
        <taxon>Actinomycetes</taxon>
        <taxon>Streptosporangiales</taxon>
        <taxon>Treboniaceae</taxon>
        <taxon>Trebonia</taxon>
    </lineage>
</organism>
<feature type="domain" description="3-dehydroquinate synthase C-terminal" evidence="20">
    <location>
        <begin position="180"/>
        <end position="322"/>
    </location>
</feature>
<feature type="domain" description="3-dehydroquinate synthase N-terminal" evidence="19">
    <location>
        <begin position="68"/>
        <end position="177"/>
    </location>
</feature>
<evidence type="ECO:0000256" key="16">
    <source>
        <dbReference type="ARBA" id="ARBA00023239"/>
    </source>
</evidence>
<evidence type="ECO:0000256" key="5">
    <source>
        <dbReference type="ARBA" id="ARBA00004661"/>
    </source>
</evidence>
<evidence type="ECO:0000256" key="6">
    <source>
        <dbReference type="ARBA" id="ARBA00005412"/>
    </source>
</evidence>
<dbReference type="InterPro" id="IPR030960">
    <property type="entry name" value="DHQS/DOIS_N"/>
</dbReference>
<feature type="binding site" evidence="18">
    <location>
        <begin position="104"/>
        <end position="108"/>
    </location>
    <ligand>
        <name>NAD(+)</name>
        <dbReference type="ChEBI" id="CHEBI:57540"/>
    </ligand>
</feature>
<dbReference type="RefSeq" id="WP_145855665.1">
    <property type="nucleotide sequence ID" value="NZ_RPFW01000004.1"/>
</dbReference>
<sequence>MTETRIPVGGDQPYEVIVGTGVLGALPDLVGKRAETVAVIHDERLGAVARPVSRVLEDAGYRVAVTGVPSGETAKDVSVLAGLWSWLAESKVTRTDCVVSVGGGAVTDLAGFAAASWLRGVPVVHVPTTLLGMVDAAVGGKTAIDIPEGKNLVGAFHPPAGVLADLATLETLPREDYVAGLAEVIKAGFIADREILRLVEADTDGAAKPHGAHARELVERAIAVKARVVSADLRESGLRETLNYGHTLGHAIEKLQRYRFRHGDAVAIGMVFAAEVGRLAGRLKAADVALHRELLTAVGLPVRYPKAAWPALRETMSLDKKTRGARLRMVILDGVGNPIIYDSPAEDLLAQAYLAVSA</sequence>
<dbReference type="PIRSF" id="PIRSF001455">
    <property type="entry name" value="DHQ_synth"/>
    <property type="match status" value="1"/>
</dbReference>
<evidence type="ECO:0000256" key="18">
    <source>
        <dbReference type="HAMAP-Rule" id="MF_00110"/>
    </source>
</evidence>
<dbReference type="EMBL" id="RPFW01000004">
    <property type="protein sequence ID" value="TVZ03163.1"/>
    <property type="molecule type" value="Genomic_DNA"/>
</dbReference>
<comment type="function">
    <text evidence="18">Catalyzes the conversion of 3-deoxy-D-arabino-heptulosonate 7-phosphate (DAHP) to dehydroquinate (DHQ).</text>
</comment>
<dbReference type="HAMAP" id="MF_00110">
    <property type="entry name" value="DHQ_synthase"/>
    <property type="match status" value="1"/>
</dbReference>
<evidence type="ECO:0000256" key="13">
    <source>
        <dbReference type="ARBA" id="ARBA00022833"/>
    </source>
</evidence>
<proteinExistence type="inferred from homology"/>
<keyword evidence="16 18" id="KW-0456">Lyase</keyword>
<comment type="cofactor">
    <cofactor evidence="3">
        <name>Zn(2+)</name>
        <dbReference type="ChEBI" id="CHEBI:29105"/>
    </cofactor>
</comment>
<dbReference type="Pfam" id="PF24621">
    <property type="entry name" value="DHQS_C"/>
    <property type="match status" value="1"/>
</dbReference>
<keyword evidence="14 18" id="KW-0520">NAD</keyword>
<dbReference type="EC" id="4.2.3.4" evidence="7 18"/>
<dbReference type="Pfam" id="PF01761">
    <property type="entry name" value="DHQ_synthase"/>
    <property type="match status" value="1"/>
</dbReference>
<dbReference type="PANTHER" id="PTHR43622">
    <property type="entry name" value="3-DEHYDROQUINATE SYNTHASE"/>
    <property type="match status" value="1"/>
</dbReference>
<evidence type="ECO:0000256" key="4">
    <source>
        <dbReference type="ARBA" id="ARBA00004496"/>
    </source>
</evidence>
<keyword evidence="10 18" id="KW-0028">Amino-acid biosynthesis</keyword>
<comment type="cofactor">
    <cofactor evidence="2 18">
        <name>NAD(+)</name>
        <dbReference type="ChEBI" id="CHEBI:57540"/>
    </cofactor>
</comment>
<evidence type="ECO:0000256" key="1">
    <source>
        <dbReference type="ARBA" id="ARBA00001393"/>
    </source>
</evidence>
<evidence type="ECO:0000256" key="10">
    <source>
        <dbReference type="ARBA" id="ARBA00022605"/>
    </source>
</evidence>
<dbReference type="GO" id="GO:0000166">
    <property type="term" value="F:nucleotide binding"/>
    <property type="evidence" value="ECO:0007669"/>
    <property type="project" value="UniProtKB-KW"/>
</dbReference>
<dbReference type="InterPro" id="IPR016037">
    <property type="entry name" value="DHQ_synth_AroB"/>
</dbReference>
<dbReference type="GO" id="GO:0009423">
    <property type="term" value="P:chorismate biosynthetic process"/>
    <property type="evidence" value="ECO:0007669"/>
    <property type="project" value="UniProtKB-UniRule"/>
</dbReference>
<evidence type="ECO:0000256" key="17">
    <source>
        <dbReference type="ARBA" id="ARBA00023285"/>
    </source>
</evidence>
<dbReference type="GO" id="GO:0009073">
    <property type="term" value="P:aromatic amino acid family biosynthetic process"/>
    <property type="evidence" value="ECO:0007669"/>
    <property type="project" value="UniProtKB-KW"/>
</dbReference>
<dbReference type="OrthoDB" id="9806583at2"/>
<feature type="binding site" evidence="18">
    <location>
        <position position="150"/>
    </location>
    <ligand>
        <name>NAD(+)</name>
        <dbReference type="ChEBI" id="CHEBI:57540"/>
    </ligand>
</feature>
<evidence type="ECO:0000313" key="21">
    <source>
        <dbReference type="EMBL" id="TVZ03163.1"/>
    </source>
</evidence>
<evidence type="ECO:0000259" key="19">
    <source>
        <dbReference type="Pfam" id="PF01761"/>
    </source>
</evidence>
<dbReference type="GO" id="GO:0003856">
    <property type="term" value="F:3-dehydroquinate synthase activity"/>
    <property type="evidence" value="ECO:0007669"/>
    <property type="project" value="UniProtKB-UniRule"/>
</dbReference>
<dbReference type="InterPro" id="IPR030963">
    <property type="entry name" value="DHQ_synth_fam"/>
</dbReference>
<evidence type="ECO:0000256" key="12">
    <source>
        <dbReference type="ARBA" id="ARBA00022741"/>
    </source>
</evidence>
<feature type="binding site" evidence="18">
    <location>
        <position position="141"/>
    </location>
    <ligand>
        <name>NAD(+)</name>
        <dbReference type="ChEBI" id="CHEBI:57540"/>
    </ligand>
</feature>
<gene>
    <name evidence="18" type="primary">aroB</name>
    <name evidence="21" type="ORF">EAS64_22225</name>
</gene>
<feature type="binding site" evidence="18">
    <location>
        <position position="246"/>
    </location>
    <ligand>
        <name>Zn(2+)</name>
        <dbReference type="ChEBI" id="CHEBI:29105"/>
    </ligand>
</feature>
<dbReference type="GO" id="GO:0008652">
    <property type="term" value="P:amino acid biosynthetic process"/>
    <property type="evidence" value="ECO:0007669"/>
    <property type="project" value="UniProtKB-KW"/>
</dbReference>
<feature type="binding site" evidence="18">
    <location>
        <position position="262"/>
    </location>
    <ligand>
        <name>Zn(2+)</name>
        <dbReference type="ChEBI" id="CHEBI:29105"/>
    </ligand>
</feature>
<evidence type="ECO:0000256" key="11">
    <source>
        <dbReference type="ARBA" id="ARBA00022723"/>
    </source>
</evidence>
<dbReference type="PANTHER" id="PTHR43622:SF7">
    <property type="entry name" value="3-DEHYDROQUINATE SYNTHASE, CHLOROPLASTIC"/>
    <property type="match status" value="1"/>
</dbReference>
<accession>A0A6P2C129</accession>
<evidence type="ECO:0000256" key="15">
    <source>
        <dbReference type="ARBA" id="ARBA00023141"/>
    </source>
</evidence>
<keyword evidence="12 18" id="KW-0547">Nucleotide-binding</keyword>
<reference evidence="21 22" key="1">
    <citation type="submission" date="2018-11" db="EMBL/GenBank/DDBJ databases">
        <title>Trebonia kvetii gen.nov., sp.nov., a novel acidophilic actinobacterium, and proposal of the new actinobacterial family Treboniaceae fam. nov.</title>
        <authorList>
            <person name="Rapoport D."/>
            <person name="Sagova-Mareckova M."/>
            <person name="Sedlacek I."/>
            <person name="Provaznik J."/>
            <person name="Kralova S."/>
            <person name="Pavlinic D."/>
            <person name="Benes V."/>
            <person name="Kopecky J."/>
        </authorList>
    </citation>
    <scope>NUCLEOTIDE SEQUENCE [LARGE SCALE GENOMIC DNA]</scope>
    <source>
        <strain evidence="21 22">15Tr583</strain>
    </source>
</reference>
<keyword evidence="9 18" id="KW-0963">Cytoplasm</keyword>
<feature type="binding site" evidence="18">
    <location>
        <begin position="168"/>
        <end position="171"/>
    </location>
    <ligand>
        <name>NAD(+)</name>
        <dbReference type="ChEBI" id="CHEBI:57540"/>
    </ligand>
</feature>
<comment type="caution">
    <text evidence="21">The sequence shown here is derived from an EMBL/GenBank/DDBJ whole genome shotgun (WGS) entry which is preliminary data.</text>
</comment>
<comment type="catalytic activity">
    <reaction evidence="1 18">
        <text>7-phospho-2-dehydro-3-deoxy-D-arabino-heptonate = 3-dehydroquinate + phosphate</text>
        <dbReference type="Rhea" id="RHEA:21968"/>
        <dbReference type="ChEBI" id="CHEBI:32364"/>
        <dbReference type="ChEBI" id="CHEBI:43474"/>
        <dbReference type="ChEBI" id="CHEBI:58394"/>
        <dbReference type="EC" id="4.2.3.4"/>
    </reaction>
</comment>
<evidence type="ECO:0000256" key="2">
    <source>
        <dbReference type="ARBA" id="ARBA00001911"/>
    </source>
</evidence>
<evidence type="ECO:0000313" key="22">
    <source>
        <dbReference type="Proteomes" id="UP000460272"/>
    </source>
</evidence>
<dbReference type="FunFam" id="3.40.50.1970:FF:000007">
    <property type="entry name" value="Pentafunctional AROM polypeptide"/>
    <property type="match status" value="1"/>
</dbReference>
<comment type="similarity">
    <text evidence="6 18">Belongs to the sugar phosphate cyclases superfamily. Dehydroquinate synthase family.</text>
</comment>
<comment type="pathway">
    <text evidence="5 18">Metabolic intermediate biosynthesis; chorismate biosynthesis; chorismate from D-erythrose 4-phosphate and phosphoenolpyruvate: step 2/7.</text>
</comment>
<dbReference type="Gene3D" id="3.40.50.1970">
    <property type="match status" value="1"/>
</dbReference>
<feature type="binding site" evidence="18">
    <location>
        <begin position="128"/>
        <end position="129"/>
    </location>
    <ligand>
        <name>NAD(+)</name>
        <dbReference type="ChEBI" id="CHEBI:57540"/>
    </ligand>
</feature>
<feature type="binding site" evidence="18">
    <location>
        <position position="183"/>
    </location>
    <ligand>
        <name>Zn(2+)</name>
        <dbReference type="ChEBI" id="CHEBI:29105"/>
    </ligand>
</feature>